<accession>A0A7W6ZSY4</accession>
<organism evidence="2 3">
    <name type="scientific">Rhizobium leucaenae</name>
    <dbReference type="NCBI Taxonomy" id="29450"/>
    <lineage>
        <taxon>Bacteria</taxon>
        <taxon>Pseudomonadati</taxon>
        <taxon>Pseudomonadota</taxon>
        <taxon>Alphaproteobacteria</taxon>
        <taxon>Hyphomicrobiales</taxon>
        <taxon>Rhizobiaceae</taxon>
        <taxon>Rhizobium/Agrobacterium group</taxon>
        <taxon>Rhizobium</taxon>
    </lineage>
</organism>
<keyword evidence="1" id="KW-0812">Transmembrane</keyword>
<reference evidence="2 3" key="1">
    <citation type="submission" date="2020-08" db="EMBL/GenBank/DDBJ databases">
        <title>Genomic Encyclopedia of Type Strains, Phase IV (KMG-V): Genome sequencing to study the core and pangenomes of soil and plant-associated prokaryotes.</title>
        <authorList>
            <person name="Whitman W."/>
        </authorList>
    </citation>
    <scope>NUCLEOTIDE SEQUENCE [LARGE SCALE GENOMIC DNA]</scope>
    <source>
        <strain evidence="2 3">SEMIA 492</strain>
    </source>
</reference>
<feature type="transmembrane region" description="Helical" evidence="1">
    <location>
        <begin position="60"/>
        <end position="81"/>
    </location>
</feature>
<keyword evidence="1" id="KW-1133">Transmembrane helix</keyword>
<keyword evidence="1" id="KW-0472">Membrane</keyword>
<evidence type="ECO:0000313" key="3">
    <source>
        <dbReference type="Proteomes" id="UP000543836"/>
    </source>
</evidence>
<sequence length="128" mass="14144">MDDPCVPRQASIAASSFRRQYLEVAVCLRHNHISSAAALILKDSYKPQTLRDRMLRILTIVFRCIWAFAIIATAIGIGAAYGWEKHGLVAAIALGFVGLVVSWPCAYSPALFFELLCQLLGEFLMSLI</sequence>
<evidence type="ECO:0000256" key="1">
    <source>
        <dbReference type="SAM" id="Phobius"/>
    </source>
</evidence>
<evidence type="ECO:0000313" key="2">
    <source>
        <dbReference type="EMBL" id="MBB4568206.1"/>
    </source>
</evidence>
<dbReference type="EMBL" id="JACIIG010000004">
    <property type="protein sequence ID" value="MBB4568206.1"/>
    <property type="molecule type" value="Genomic_DNA"/>
</dbReference>
<dbReference type="RefSeq" id="WP_154668680.1">
    <property type="nucleotide sequence ID" value="NZ_JACIIG010000004.1"/>
</dbReference>
<protein>
    <submittedName>
        <fullName evidence="2">Uncharacterized protein</fullName>
    </submittedName>
</protein>
<name>A0A7W6ZSY4_9HYPH</name>
<dbReference type="AlphaFoldDB" id="A0A7W6ZSY4"/>
<dbReference type="Proteomes" id="UP000543836">
    <property type="component" value="Unassembled WGS sequence"/>
</dbReference>
<proteinExistence type="predicted"/>
<dbReference type="OrthoDB" id="8400547at2"/>
<comment type="caution">
    <text evidence="2">The sequence shown here is derived from an EMBL/GenBank/DDBJ whole genome shotgun (WGS) entry which is preliminary data.</text>
</comment>
<feature type="transmembrane region" description="Helical" evidence="1">
    <location>
        <begin position="87"/>
        <end position="106"/>
    </location>
</feature>
<gene>
    <name evidence="2" type="ORF">GGE60_002317</name>
</gene>
<keyword evidence="3" id="KW-1185">Reference proteome</keyword>